<dbReference type="InterPro" id="IPR027417">
    <property type="entry name" value="P-loop_NTPase"/>
</dbReference>
<accession>A0ABD0J828</accession>
<evidence type="ECO:0000313" key="5">
    <source>
        <dbReference type="EMBL" id="KAK7465140.1"/>
    </source>
</evidence>
<evidence type="ECO:0000256" key="1">
    <source>
        <dbReference type="ARBA" id="ARBA00008535"/>
    </source>
</evidence>
<sequence>KSSCQAPQAYPGDAAKIVCSYNVDLSKEERPFAVYRYPLNDTARRRDRVLDCFWPLDTLRCTTEQGYVFDKNVSDQFTLTILKASEEFVGRYECSTEPIRAQDKTSCNFTLNYNIEYSILLVGRKGAGKSSLGNTLLGRDVFEEGCCMKAVTTKAQVEKSEGCGHPKIKVVDTPDFHESTFTDEQRREEVEDWKRLAAPGPDAILLVVSCRDRYMNNYEIYQQLKALWGDSDSFCKRLIVAFTSGDLCGNTDFTEELSPKLEGLNNTLKDASGRYILFNNEASPEEKLQKVINLLDIVKRLNDSIALPPNDVIVDSKDDFQGM</sequence>
<dbReference type="PANTHER" id="PTHR10903">
    <property type="entry name" value="GTPASE, IMAP FAMILY MEMBER-RELATED"/>
    <property type="match status" value="1"/>
</dbReference>
<comment type="caution">
    <text evidence="5">The sequence shown here is derived from an EMBL/GenBank/DDBJ whole genome shotgun (WGS) entry which is preliminary data.</text>
</comment>
<comment type="similarity">
    <text evidence="1">Belongs to the TRAFAC class TrmE-Era-EngA-EngB-Septin-like GTPase superfamily. AIG1/Toc34/Toc159-like paraseptin GTPase family. IAN subfamily.</text>
</comment>
<dbReference type="Proteomes" id="UP001519460">
    <property type="component" value="Unassembled WGS sequence"/>
</dbReference>
<dbReference type="SUPFAM" id="SSF52540">
    <property type="entry name" value="P-loop containing nucleoside triphosphate hydrolases"/>
    <property type="match status" value="1"/>
</dbReference>
<feature type="domain" description="AIG1-type G" evidence="4">
    <location>
        <begin position="114"/>
        <end position="317"/>
    </location>
</feature>
<keyword evidence="2" id="KW-0547">Nucleotide-binding</keyword>
<dbReference type="InterPro" id="IPR045058">
    <property type="entry name" value="GIMA/IAN/Toc"/>
</dbReference>
<dbReference type="Gene3D" id="3.40.50.300">
    <property type="entry name" value="P-loop containing nucleotide triphosphate hydrolases"/>
    <property type="match status" value="1"/>
</dbReference>
<dbReference type="GO" id="GO:0005525">
    <property type="term" value="F:GTP binding"/>
    <property type="evidence" value="ECO:0007669"/>
    <property type="project" value="UniProtKB-KW"/>
</dbReference>
<dbReference type="PANTHER" id="PTHR10903:SF184">
    <property type="entry name" value="GTP-BINDING PROTEIN A"/>
    <property type="match status" value="1"/>
</dbReference>
<dbReference type="InterPro" id="IPR006703">
    <property type="entry name" value="G_AIG1"/>
</dbReference>
<keyword evidence="3" id="KW-0342">GTP-binding</keyword>
<dbReference type="EMBL" id="JACVVK020000575">
    <property type="protein sequence ID" value="KAK7465140.1"/>
    <property type="molecule type" value="Genomic_DNA"/>
</dbReference>
<evidence type="ECO:0000259" key="4">
    <source>
        <dbReference type="PROSITE" id="PS51720"/>
    </source>
</evidence>
<organism evidence="5 6">
    <name type="scientific">Batillaria attramentaria</name>
    <dbReference type="NCBI Taxonomy" id="370345"/>
    <lineage>
        <taxon>Eukaryota</taxon>
        <taxon>Metazoa</taxon>
        <taxon>Spiralia</taxon>
        <taxon>Lophotrochozoa</taxon>
        <taxon>Mollusca</taxon>
        <taxon>Gastropoda</taxon>
        <taxon>Caenogastropoda</taxon>
        <taxon>Sorbeoconcha</taxon>
        <taxon>Cerithioidea</taxon>
        <taxon>Batillariidae</taxon>
        <taxon>Batillaria</taxon>
    </lineage>
</organism>
<feature type="non-terminal residue" evidence="5">
    <location>
        <position position="1"/>
    </location>
</feature>
<reference evidence="5 6" key="1">
    <citation type="journal article" date="2023" name="Sci. Data">
        <title>Genome assembly of the Korean intertidal mud-creeper Batillaria attramentaria.</title>
        <authorList>
            <person name="Patra A.K."/>
            <person name="Ho P.T."/>
            <person name="Jun S."/>
            <person name="Lee S.J."/>
            <person name="Kim Y."/>
            <person name="Won Y.J."/>
        </authorList>
    </citation>
    <scope>NUCLEOTIDE SEQUENCE [LARGE SCALE GENOMIC DNA]</scope>
    <source>
        <strain evidence="5">Wonlab-2016</strain>
    </source>
</reference>
<evidence type="ECO:0000313" key="6">
    <source>
        <dbReference type="Proteomes" id="UP001519460"/>
    </source>
</evidence>
<proteinExistence type="inferred from homology"/>
<dbReference type="Pfam" id="PF04548">
    <property type="entry name" value="AIG1"/>
    <property type="match status" value="1"/>
</dbReference>
<keyword evidence="6" id="KW-1185">Reference proteome</keyword>
<gene>
    <name evidence="5" type="ORF">BaRGS_00037670</name>
</gene>
<evidence type="ECO:0000256" key="3">
    <source>
        <dbReference type="ARBA" id="ARBA00023134"/>
    </source>
</evidence>
<evidence type="ECO:0000256" key="2">
    <source>
        <dbReference type="ARBA" id="ARBA00022741"/>
    </source>
</evidence>
<name>A0ABD0J828_9CAEN</name>
<dbReference type="AlphaFoldDB" id="A0ABD0J828"/>
<dbReference type="PROSITE" id="PS51720">
    <property type="entry name" value="G_AIG1"/>
    <property type="match status" value="1"/>
</dbReference>
<protein>
    <recommendedName>
        <fullName evidence="4">AIG1-type G domain-containing protein</fullName>
    </recommendedName>
</protein>